<dbReference type="Pfam" id="PF00106">
    <property type="entry name" value="adh_short"/>
    <property type="match status" value="1"/>
</dbReference>
<dbReference type="GeneID" id="59325534"/>
<dbReference type="OrthoDB" id="5840532at2759"/>
<name>A0A7G3ZFW2_9SACH</name>
<dbReference type="InterPro" id="IPR002347">
    <property type="entry name" value="SDR_fam"/>
</dbReference>
<comment type="similarity">
    <text evidence="2">Belongs to the short-chain dehydrogenases/reductases (SDR) family.</text>
</comment>
<dbReference type="Gene3D" id="3.40.50.720">
    <property type="entry name" value="NAD(P)-binding Rossmann-like Domain"/>
    <property type="match status" value="1"/>
</dbReference>
<gene>
    <name evidence="4" type="ORF">HG536_0C05670</name>
</gene>
<dbReference type="RefSeq" id="XP_037139073.1">
    <property type="nucleotide sequence ID" value="XM_037283177.1"/>
</dbReference>
<dbReference type="AlphaFoldDB" id="A0A7G3ZFW2"/>
<dbReference type="PRINTS" id="PR00080">
    <property type="entry name" value="SDRFAMILY"/>
</dbReference>
<organism evidence="4 5">
    <name type="scientific">Torulaspora globosa</name>
    <dbReference type="NCBI Taxonomy" id="48254"/>
    <lineage>
        <taxon>Eukaryota</taxon>
        <taxon>Fungi</taxon>
        <taxon>Dikarya</taxon>
        <taxon>Ascomycota</taxon>
        <taxon>Saccharomycotina</taxon>
        <taxon>Saccharomycetes</taxon>
        <taxon>Saccharomycetales</taxon>
        <taxon>Saccharomycetaceae</taxon>
        <taxon>Torulaspora</taxon>
    </lineage>
</organism>
<dbReference type="PRINTS" id="PR00081">
    <property type="entry name" value="GDHRDH"/>
</dbReference>
<dbReference type="PROSITE" id="PS00061">
    <property type="entry name" value="ADH_SHORT"/>
    <property type="match status" value="1"/>
</dbReference>
<dbReference type="Proteomes" id="UP000515788">
    <property type="component" value="Chromosome 3"/>
</dbReference>
<evidence type="ECO:0000313" key="5">
    <source>
        <dbReference type="Proteomes" id="UP000515788"/>
    </source>
</evidence>
<evidence type="ECO:0000256" key="3">
    <source>
        <dbReference type="SAM" id="Phobius"/>
    </source>
</evidence>
<dbReference type="InterPro" id="IPR020904">
    <property type="entry name" value="Sc_DH/Rdtase_CS"/>
</dbReference>
<sequence length="327" mass="36013">MTSIDALVSLLVRPNAVCLLIVGVFLLLRSLKLASGCGALYALLRVLYRADFNYRCGGTSKWRSLHDYKVCKVVITGGSSGLGRSLVEEILRAFPEAIIFNVDIKASPHPNDRLIDFKCDLRSTEMLEQTLKLIKQSGGNDIRLIVNNAGIRSRYEGLKNVRGQDLQDVFAVNSRAPLRVIQELTPEEGGEEQCFIVNVSSSLGILSAAKAGAYAASKAALIAFHKSYAFELESKHVSNIRTLLVVPGQLDTDMFSGFDPPRQFFAPVLNKETLAAKILQHVENGIRGDLTSPLYAKFAYLLMAMPYSVQAVARRLSRMDECLPDDD</sequence>
<accession>A0A7G3ZFW2</accession>
<evidence type="ECO:0000256" key="2">
    <source>
        <dbReference type="RuleBase" id="RU000363"/>
    </source>
</evidence>
<dbReference type="KEGG" id="tgb:HG536_0C05670"/>
<evidence type="ECO:0000256" key="1">
    <source>
        <dbReference type="ARBA" id="ARBA00022857"/>
    </source>
</evidence>
<dbReference type="InterPro" id="IPR036291">
    <property type="entry name" value="NAD(P)-bd_dom_sf"/>
</dbReference>
<proteinExistence type="inferred from homology"/>
<dbReference type="PANTHER" id="PTHR24322:SF743">
    <property type="entry name" value="AER111WP"/>
    <property type="match status" value="1"/>
</dbReference>
<dbReference type="EMBL" id="CP059248">
    <property type="protein sequence ID" value="QLL32398.1"/>
    <property type="molecule type" value="Genomic_DNA"/>
</dbReference>
<keyword evidence="5" id="KW-1185">Reference proteome</keyword>
<dbReference type="GO" id="GO:0016616">
    <property type="term" value="F:oxidoreductase activity, acting on the CH-OH group of donors, NAD or NADP as acceptor"/>
    <property type="evidence" value="ECO:0007669"/>
    <property type="project" value="TreeGrafter"/>
</dbReference>
<protein>
    <submittedName>
        <fullName evidence="4">Uncharacterized protein</fullName>
    </submittedName>
</protein>
<keyword evidence="1" id="KW-0521">NADP</keyword>
<keyword evidence="3" id="KW-0812">Transmembrane</keyword>
<keyword evidence="3" id="KW-0472">Membrane</keyword>
<reference evidence="4 5" key="1">
    <citation type="submission" date="2020-06" db="EMBL/GenBank/DDBJ databases">
        <title>The yeast mating-type switching endonuclease HO is a domesticated member of an unorthodox homing genetic element family.</title>
        <authorList>
            <person name="Coughlan A.Y."/>
            <person name="Lombardi L."/>
            <person name="Braun-Galleani S."/>
            <person name="Martos A.R."/>
            <person name="Galeote V."/>
            <person name="Bigey F."/>
            <person name="Dequin S."/>
            <person name="Byrne K.P."/>
            <person name="Wolfe K.H."/>
        </authorList>
    </citation>
    <scope>NUCLEOTIDE SEQUENCE [LARGE SCALE GENOMIC DNA]</scope>
    <source>
        <strain evidence="4 5">CBS764</strain>
    </source>
</reference>
<feature type="transmembrane region" description="Helical" evidence="3">
    <location>
        <begin position="6"/>
        <end position="28"/>
    </location>
</feature>
<dbReference type="PANTHER" id="PTHR24322">
    <property type="entry name" value="PKSB"/>
    <property type="match status" value="1"/>
</dbReference>
<keyword evidence="3" id="KW-1133">Transmembrane helix</keyword>
<evidence type="ECO:0000313" key="4">
    <source>
        <dbReference type="EMBL" id="QLL32398.1"/>
    </source>
</evidence>
<dbReference type="SUPFAM" id="SSF51735">
    <property type="entry name" value="NAD(P)-binding Rossmann-fold domains"/>
    <property type="match status" value="1"/>
</dbReference>